<evidence type="ECO:0000259" key="1">
    <source>
        <dbReference type="Pfam" id="PF00535"/>
    </source>
</evidence>
<name>A0A178XKP2_9HYPH</name>
<comment type="caution">
    <text evidence="2">The sequence shown here is derived from an EMBL/GenBank/DDBJ whole genome shotgun (WGS) entry which is preliminary data.</text>
</comment>
<dbReference type="GO" id="GO:0016740">
    <property type="term" value="F:transferase activity"/>
    <property type="evidence" value="ECO:0007669"/>
    <property type="project" value="UniProtKB-KW"/>
</dbReference>
<sequence>MPKSKVVVVFPIYNGAKTMEKSLQCIADQDWTDFRAIILENQSTDETLEIANRFCAKDSRFSVVRNERHLGMLDNMAKAARIGAEEGEFFCLRACDDESSVDFLSKLVAALENDPTKLLAACATRRIRGDVTRLLAPNKNVLKFRQLYDQGSIPRNLTFPAEWFYGLYRSSAIEILLRRWYDLGTPWCFASYVVAEFVVRDLVAYVEGPTYDFYEGSGSEQKYGATKFREKLRQRMIYTLGCYRLKESLPRTTLPVRIRLFVMFWNDARRKTRYKLLWIF</sequence>
<accession>A0A178XKP2</accession>
<dbReference type="InterPro" id="IPR001173">
    <property type="entry name" value="Glyco_trans_2-like"/>
</dbReference>
<gene>
    <name evidence="2" type="ORF">AU381_16620</name>
</gene>
<dbReference type="CDD" id="cd00761">
    <property type="entry name" value="Glyco_tranf_GTA_type"/>
    <property type="match status" value="1"/>
</dbReference>
<evidence type="ECO:0000313" key="2">
    <source>
        <dbReference type="EMBL" id="OAP35809.1"/>
    </source>
</evidence>
<feature type="domain" description="Glycosyltransferase 2-like" evidence="1">
    <location>
        <begin position="8"/>
        <end position="173"/>
    </location>
</feature>
<dbReference type="SUPFAM" id="SSF53448">
    <property type="entry name" value="Nucleotide-diphospho-sugar transferases"/>
    <property type="match status" value="1"/>
</dbReference>
<dbReference type="AlphaFoldDB" id="A0A178XKP2"/>
<dbReference type="Pfam" id="PF00535">
    <property type="entry name" value="Glycos_transf_2"/>
    <property type="match status" value="1"/>
</dbReference>
<evidence type="ECO:0000313" key="3">
    <source>
        <dbReference type="Proteomes" id="UP000094025"/>
    </source>
</evidence>
<dbReference type="InterPro" id="IPR050834">
    <property type="entry name" value="Glycosyltransf_2"/>
</dbReference>
<dbReference type="STRING" id="1472378.AU381_16620"/>
<dbReference type="InterPro" id="IPR029044">
    <property type="entry name" value="Nucleotide-diphossugar_trans"/>
</dbReference>
<protein>
    <submittedName>
        <fullName evidence="2">Glycosyl transferase</fullName>
    </submittedName>
</protein>
<organism evidence="2 3">
    <name type="scientific">Sinorhizobium glycinis</name>
    <dbReference type="NCBI Taxonomy" id="1472378"/>
    <lineage>
        <taxon>Bacteria</taxon>
        <taxon>Pseudomonadati</taxon>
        <taxon>Pseudomonadota</taxon>
        <taxon>Alphaproteobacteria</taxon>
        <taxon>Hyphomicrobiales</taxon>
        <taxon>Rhizobiaceae</taxon>
        <taxon>Sinorhizobium/Ensifer group</taxon>
        <taxon>Sinorhizobium</taxon>
    </lineage>
</organism>
<keyword evidence="3" id="KW-1185">Reference proteome</keyword>
<dbReference type="Gene3D" id="3.90.550.10">
    <property type="entry name" value="Spore Coat Polysaccharide Biosynthesis Protein SpsA, Chain A"/>
    <property type="match status" value="1"/>
</dbReference>
<dbReference type="PANTHER" id="PTHR43685:SF2">
    <property type="entry name" value="GLYCOSYLTRANSFERASE 2-LIKE DOMAIN-CONTAINING PROTEIN"/>
    <property type="match status" value="1"/>
</dbReference>
<dbReference type="PANTHER" id="PTHR43685">
    <property type="entry name" value="GLYCOSYLTRANSFERASE"/>
    <property type="match status" value="1"/>
</dbReference>
<dbReference type="Proteomes" id="UP000094025">
    <property type="component" value="Unassembled WGS sequence"/>
</dbReference>
<reference evidence="2 3" key="1">
    <citation type="journal article" date="2016" name="Int. J. Syst. Evol. Microbiol.">
        <title>Ensifer glycinis sp. nov., an novel rhizobial species associated with Glycine spp.</title>
        <authorList>
            <person name="Yan H."/>
            <person name="Yan J."/>
            <person name="Sui X.H."/>
            <person name="Wang E.T."/>
            <person name="Chen W.X."/>
            <person name="Zhang X.X."/>
            <person name="Chen W.F."/>
        </authorList>
    </citation>
    <scope>NUCLEOTIDE SEQUENCE [LARGE SCALE GENOMIC DNA]</scope>
    <source>
        <strain evidence="2 3">CCBAU 23380</strain>
    </source>
</reference>
<dbReference type="RefSeq" id="WP_064244231.1">
    <property type="nucleotide sequence ID" value="NZ_LPUX01000065.1"/>
</dbReference>
<dbReference type="EMBL" id="LPUX01000065">
    <property type="protein sequence ID" value="OAP35809.1"/>
    <property type="molecule type" value="Genomic_DNA"/>
</dbReference>
<dbReference type="OrthoDB" id="9807795at2"/>
<proteinExistence type="predicted"/>
<keyword evidence="2" id="KW-0808">Transferase</keyword>